<name>A0A495J0K1_9SPHI</name>
<dbReference type="InterPro" id="IPR045472">
    <property type="entry name" value="DUF6493"/>
</dbReference>
<dbReference type="Pfam" id="PF20103">
    <property type="entry name" value="DUF6493"/>
    <property type="match status" value="1"/>
</dbReference>
<accession>A0A495J0K1</accession>
<feature type="domain" description="DUF7824" evidence="2">
    <location>
        <begin position="414"/>
        <end position="668"/>
    </location>
</feature>
<evidence type="ECO:0000313" key="5">
    <source>
        <dbReference type="Proteomes" id="UP000268007"/>
    </source>
</evidence>
<sequence>MTVTEEFASIVAKEAEVIPFLKGLDKAQKKELGPSLKKLQKHYSEFVQQGTSSSYSSRGSQAQNLILSTAAFICFNQKDFEQSVSYGIINREKLTPILPWFCPDWFNTYVDKLSQQEFVPFDYNWYLDLIDQGYLQLNRQMVAKILPELIFVRKEKTWKFEYHPENLLKRESTLKEHLWYLFEFETNLHAAENYKQFEDNSAPGRWMNALKLYTNQGKISRERLLNESILCATKNFNQSASNWFMDFFMFLEPSKGELLHFQNELLNTFNSANSKPYNVVLKLFKDLVVDPEFAILPFLDHVPLVLTAESKTAVSSALMVLDKLAKKYPDQQEQICVIACQAFIHQDNNLQLRAAKLLQKYGDTNSETLKEALQAYYESLFSEARHILSDFSKEYISSDALIEDQLPEAATALVEIKLPENFDEFVFLASQSFDQNETYHFDLLPASILKFQDQMTAGNILKLMPAFQRAYKIITSDWASTMGYLDSMLAKFFTSYGQLLVSLNPVAAEPIRLMHQSFVKSEEEKKAKWNSYQIRLGSIKAWEIYTHSTGYKPHKHILLNAFFMLERNKSLPLLSTPTHEPCRVSTIALIERLSLYQKANVIPGDMDFQVAIARCFTIDQAEALKIANAKLHGEYRELVGVVFGEEQSPKDGSKLKSAWLVAGVVRNSGNLTKWASYTSLTDAYLTGDFAWNSLVENYISQQYDYNLRKNIDVHAKRKIIRIDFGDKQKKTSVFKTALIKILQIPAKKETDLSIYDYTELKFDYISAEHNDIKRLLYLNPNQPQILLAHIINKGLKYVDFSGENDKKLIIYALEVLLTLNYSNSSITDLFVASCMISSDKTVRTYAAESWIKGVTEGSMDSGALGRIIGKHEQIELAPLKRFTDLVIAHMFQISQKHNRALEILLECSIEQMSYVPINGCKKLLEIYAEVLSVNKNKVNNELVMKRFKAWEATEALKKIIQKLQTTES</sequence>
<dbReference type="Pfam" id="PF25149">
    <property type="entry name" value="DUF7825"/>
    <property type="match status" value="1"/>
</dbReference>
<dbReference type="AlphaFoldDB" id="A0A495J0K1"/>
<evidence type="ECO:0000259" key="1">
    <source>
        <dbReference type="Pfam" id="PF20103"/>
    </source>
</evidence>
<feature type="domain" description="DUF7825" evidence="3">
    <location>
        <begin position="720"/>
        <end position="964"/>
    </location>
</feature>
<dbReference type="OrthoDB" id="6629398at2"/>
<evidence type="ECO:0008006" key="6">
    <source>
        <dbReference type="Google" id="ProtNLM"/>
    </source>
</evidence>
<dbReference type="InterPro" id="IPR056727">
    <property type="entry name" value="DUF7825"/>
</dbReference>
<dbReference type="Proteomes" id="UP000268007">
    <property type="component" value="Unassembled WGS sequence"/>
</dbReference>
<dbReference type="InterPro" id="IPR056726">
    <property type="entry name" value="DUF7824"/>
</dbReference>
<keyword evidence="5" id="KW-1185">Reference proteome</keyword>
<dbReference type="Pfam" id="PF25148">
    <property type="entry name" value="DUF7824"/>
    <property type="match status" value="1"/>
</dbReference>
<reference evidence="4 5" key="1">
    <citation type="submission" date="2018-10" db="EMBL/GenBank/DDBJ databases">
        <title>Genomic Encyclopedia of Archaeal and Bacterial Type Strains, Phase II (KMG-II): from individual species to whole genera.</title>
        <authorList>
            <person name="Goeker M."/>
        </authorList>
    </citation>
    <scope>NUCLEOTIDE SEQUENCE [LARGE SCALE GENOMIC DNA]</scope>
    <source>
        <strain evidence="4 5">DSM 18602</strain>
    </source>
</reference>
<evidence type="ECO:0000259" key="2">
    <source>
        <dbReference type="Pfam" id="PF25148"/>
    </source>
</evidence>
<gene>
    <name evidence="4" type="ORF">BDD43_1992</name>
</gene>
<proteinExistence type="predicted"/>
<evidence type="ECO:0000259" key="3">
    <source>
        <dbReference type="Pfam" id="PF25149"/>
    </source>
</evidence>
<evidence type="ECO:0000313" key="4">
    <source>
        <dbReference type="EMBL" id="RKR81834.1"/>
    </source>
</evidence>
<comment type="caution">
    <text evidence="4">The sequence shown here is derived from an EMBL/GenBank/DDBJ whole genome shotgun (WGS) entry which is preliminary data.</text>
</comment>
<dbReference type="EMBL" id="RBKU01000001">
    <property type="protein sequence ID" value="RKR81834.1"/>
    <property type="molecule type" value="Genomic_DNA"/>
</dbReference>
<protein>
    <recommendedName>
        <fullName evidence="6">HEAT repeat protein</fullName>
    </recommendedName>
</protein>
<dbReference type="RefSeq" id="WP_121197501.1">
    <property type="nucleotide sequence ID" value="NZ_RBKU01000001.1"/>
</dbReference>
<feature type="domain" description="DUF6493" evidence="1">
    <location>
        <begin position="1"/>
        <end position="312"/>
    </location>
</feature>
<organism evidence="4 5">
    <name type="scientific">Mucilaginibacter gracilis</name>
    <dbReference type="NCBI Taxonomy" id="423350"/>
    <lineage>
        <taxon>Bacteria</taxon>
        <taxon>Pseudomonadati</taxon>
        <taxon>Bacteroidota</taxon>
        <taxon>Sphingobacteriia</taxon>
        <taxon>Sphingobacteriales</taxon>
        <taxon>Sphingobacteriaceae</taxon>
        <taxon>Mucilaginibacter</taxon>
    </lineage>
</organism>